<dbReference type="PRINTS" id="PR00469">
    <property type="entry name" value="PNDRDTASEII"/>
</dbReference>
<protein>
    <recommendedName>
        <fullName evidence="5">Ferredoxin--NADP reductase</fullName>
        <shortName evidence="5">FNR</shortName>
        <shortName evidence="5">Fd-NADP(+) reductase</shortName>
        <ecNumber evidence="5">1.18.1.2</ecNumber>
    </recommendedName>
</protein>
<dbReference type="Gene3D" id="3.50.50.60">
    <property type="entry name" value="FAD/NAD(P)-binding domain"/>
    <property type="match status" value="2"/>
</dbReference>
<feature type="binding site" evidence="5">
    <location>
        <position position="325"/>
    </location>
    <ligand>
        <name>FAD</name>
        <dbReference type="ChEBI" id="CHEBI:57692"/>
    </ligand>
</feature>
<feature type="binding site" evidence="5">
    <location>
        <position position="89"/>
    </location>
    <ligand>
        <name>FAD</name>
        <dbReference type="ChEBI" id="CHEBI:57692"/>
    </ligand>
</feature>
<dbReference type="SUPFAM" id="SSF51905">
    <property type="entry name" value="FAD/NAD(P)-binding domain"/>
    <property type="match status" value="1"/>
</dbReference>
<accession>A0ABU8XE29</accession>
<evidence type="ECO:0000256" key="5">
    <source>
        <dbReference type="HAMAP-Rule" id="MF_01685"/>
    </source>
</evidence>
<evidence type="ECO:0000256" key="3">
    <source>
        <dbReference type="ARBA" id="ARBA00022857"/>
    </source>
</evidence>
<evidence type="ECO:0000259" key="6">
    <source>
        <dbReference type="Pfam" id="PF07992"/>
    </source>
</evidence>
<dbReference type="Pfam" id="PF07992">
    <property type="entry name" value="Pyr_redox_2"/>
    <property type="match status" value="1"/>
</dbReference>
<dbReference type="Proteomes" id="UP001367030">
    <property type="component" value="Unassembled WGS sequence"/>
</dbReference>
<comment type="subunit">
    <text evidence="5">Homodimer.</text>
</comment>
<evidence type="ECO:0000313" key="8">
    <source>
        <dbReference type="Proteomes" id="UP001367030"/>
    </source>
</evidence>
<evidence type="ECO:0000256" key="2">
    <source>
        <dbReference type="ARBA" id="ARBA00022827"/>
    </source>
</evidence>
<organism evidence="7 8">
    <name type="scientific">Variovorax robiniae</name>
    <dbReference type="NCBI Taxonomy" id="1836199"/>
    <lineage>
        <taxon>Bacteria</taxon>
        <taxon>Pseudomonadati</taxon>
        <taxon>Pseudomonadota</taxon>
        <taxon>Betaproteobacteria</taxon>
        <taxon>Burkholderiales</taxon>
        <taxon>Comamonadaceae</taxon>
        <taxon>Variovorax</taxon>
    </lineage>
</organism>
<evidence type="ECO:0000313" key="7">
    <source>
        <dbReference type="EMBL" id="MEJ8858001.1"/>
    </source>
</evidence>
<sequence>MQPLIETDALIIGAGPVGLFQAFQLGLLEISCHIVDALPRAGGQCVELYGDKPIYDIPGTPRTTGRGLVESLLEQIAPFKPTFHYGEQIATLERQPDGRLLLGTSAGKSFLAKTVFIAAGVGAFVPRRMTVEGIARFEGTKLFYHPDALERFAGQDVVVHGGDDAALDTALSLVGQVKQVTLLFRRDAFNADDALVARFREAVSAGAVKLVIGQPTTFDGTQVQVATPDGQTIELPVDALIACLGISPRLGPIADWGLELERKQVPVDTERFETRERGVFAVGDINTYPGKKKLIVCGFHEATLAAWAATTIVFPGQSIPLQYTTTSTRLHTLLGVG</sequence>
<comment type="cofactor">
    <cofactor evidence="5">
        <name>FAD</name>
        <dbReference type="ChEBI" id="CHEBI:57692"/>
    </cofactor>
    <text evidence="5">Binds 1 FAD per subunit.</text>
</comment>
<feature type="binding site" evidence="5">
    <location>
        <position position="36"/>
    </location>
    <ligand>
        <name>FAD</name>
        <dbReference type="ChEBI" id="CHEBI:57692"/>
    </ligand>
</feature>
<feature type="binding site" evidence="5">
    <location>
        <position position="124"/>
    </location>
    <ligand>
        <name>FAD</name>
        <dbReference type="ChEBI" id="CHEBI:57692"/>
    </ligand>
</feature>
<dbReference type="PANTHER" id="PTHR48105">
    <property type="entry name" value="THIOREDOXIN REDUCTASE 1-RELATED-RELATED"/>
    <property type="match status" value="1"/>
</dbReference>
<keyword evidence="2 5" id="KW-0274">FAD</keyword>
<keyword evidence="3 5" id="KW-0521">NADP</keyword>
<evidence type="ECO:0000256" key="4">
    <source>
        <dbReference type="ARBA" id="ARBA00023002"/>
    </source>
</evidence>
<dbReference type="EC" id="1.18.1.2" evidence="5"/>
<keyword evidence="8" id="KW-1185">Reference proteome</keyword>
<proteinExistence type="inferred from homology"/>
<dbReference type="InterPro" id="IPR036188">
    <property type="entry name" value="FAD/NAD-bd_sf"/>
</dbReference>
<dbReference type="InterPro" id="IPR022890">
    <property type="entry name" value="Fd--NADP_Rdtase_type_2"/>
</dbReference>
<dbReference type="RefSeq" id="WP_340338070.1">
    <property type="nucleotide sequence ID" value="NZ_JBBKZS010000014.1"/>
</dbReference>
<keyword evidence="4 5" id="KW-0560">Oxidoreductase</keyword>
<name>A0ABU8XE29_9BURK</name>
<keyword evidence="1 5" id="KW-0285">Flavoprotein</keyword>
<dbReference type="EMBL" id="JBBKZS010000014">
    <property type="protein sequence ID" value="MEJ8858001.1"/>
    <property type="molecule type" value="Genomic_DNA"/>
</dbReference>
<comment type="similarity">
    <text evidence="5">Belongs to the ferredoxin--NADP reductase type 2 family.</text>
</comment>
<feature type="binding site" evidence="5">
    <location>
        <position position="44"/>
    </location>
    <ligand>
        <name>FAD</name>
        <dbReference type="ChEBI" id="CHEBI:57692"/>
    </ligand>
</feature>
<reference evidence="7 8" key="1">
    <citation type="submission" date="2024-03" db="EMBL/GenBank/DDBJ databases">
        <title>Novel species of the genus Variovorax.</title>
        <authorList>
            <person name="Liu Q."/>
            <person name="Xin Y.-H."/>
        </authorList>
    </citation>
    <scope>NUCLEOTIDE SEQUENCE [LARGE SCALE GENOMIC DNA]</scope>
    <source>
        <strain evidence="7 8">KACC 18901</strain>
    </source>
</reference>
<dbReference type="HAMAP" id="MF_01685">
    <property type="entry name" value="FENR2"/>
    <property type="match status" value="1"/>
</dbReference>
<dbReference type="InterPro" id="IPR050097">
    <property type="entry name" value="Ferredoxin-NADP_redctase_2"/>
</dbReference>
<gene>
    <name evidence="7" type="ORF">WKW79_25755</name>
</gene>
<feature type="binding site" evidence="5">
    <location>
        <position position="284"/>
    </location>
    <ligand>
        <name>FAD</name>
        <dbReference type="ChEBI" id="CHEBI:57692"/>
    </ligand>
</feature>
<dbReference type="PRINTS" id="PR00368">
    <property type="entry name" value="FADPNR"/>
</dbReference>
<evidence type="ECO:0000256" key="1">
    <source>
        <dbReference type="ARBA" id="ARBA00022630"/>
    </source>
</evidence>
<dbReference type="InterPro" id="IPR023753">
    <property type="entry name" value="FAD/NAD-binding_dom"/>
</dbReference>
<comment type="caution">
    <text evidence="7">The sequence shown here is derived from an EMBL/GenBank/DDBJ whole genome shotgun (WGS) entry which is preliminary data.</text>
</comment>
<comment type="caution">
    <text evidence="5">Lacks conserved residue(s) required for the propagation of feature annotation.</text>
</comment>
<comment type="catalytic activity">
    <reaction evidence="5">
        <text>2 reduced [2Fe-2S]-[ferredoxin] + NADP(+) + H(+) = 2 oxidized [2Fe-2S]-[ferredoxin] + NADPH</text>
        <dbReference type="Rhea" id="RHEA:20125"/>
        <dbReference type="Rhea" id="RHEA-COMP:10000"/>
        <dbReference type="Rhea" id="RHEA-COMP:10001"/>
        <dbReference type="ChEBI" id="CHEBI:15378"/>
        <dbReference type="ChEBI" id="CHEBI:33737"/>
        <dbReference type="ChEBI" id="CHEBI:33738"/>
        <dbReference type="ChEBI" id="CHEBI:57783"/>
        <dbReference type="ChEBI" id="CHEBI:58349"/>
        <dbReference type="EC" id="1.18.1.2"/>
    </reaction>
</comment>
<feature type="domain" description="FAD/NAD(P)-binding" evidence="6">
    <location>
        <begin position="8"/>
        <end position="286"/>
    </location>
</feature>
<feature type="binding site" evidence="5">
    <location>
        <position position="49"/>
    </location>
    <ligand>
        <name>FAD</name>
        <dbReference type="ChEBI" id="CHEBI:57692"/>
    </ligand>
</feature>